<accession>F4PK01</accession>
<gene>
    <name evidence="1" type="ORF">DFA_06063</name>
</gene>
<organism evidence="1 2">
    <name type="scientific">Cavenderia fasciculata</name>
    <name type="common">Slime mold</name>
    <name type="synonym">Dictyostelium fasciculatum</name>
    <dbReference type="NCBI Taxonomy" id="261658"/>
    <lineage>
        <taxon>Eukaryota</taxon>
        <taxon>Amoebozoa</taxon>
        <taxon>Evosea</taxon>
        <taxon>Eumycetozoa</taxon>
        <taxon>Dictyostelia</taxon>
        <taxon>Acytosteliales</taxon>
        <taxon>Cavenderiaceae</taxon>
        <taxon>Cavenderia</taxon>
    </lineage>
</organism>
<dbReference type="Proteomes" id="UP000007797">
    <property type="component" value="Unassembled WGS sequence"/>
</dbReference>
<dbReference type="AlphaFoldDB" id="F4PK01"/>
<dbReference type="RefSeq" id="XP_004361776.1">
    <property type="nucleotide sequence ID" value="XM_004361719.1"/>
</dbReference>
<evidence type="ECO:0000313" key="2">
    <source>
        <dbReference type="Proteomes" id="UP000007797"/>
    </source>
</evidence>
<keyword evidence="2" id="KW-1185">Reference proteome</keyword>
<sequence>MTTTTSLQYEERVKNVLHYNIYLRKLVYSFVIKLNDVDYNRQTGLPLKRGTINSIIACPINICRMFDDFLGDRETTLLCYLLAKTSFRFGTDDLVWYYVVRMVTASNKSDTMAPRILESLYKQNYRSLDNIGYSCRKRLFDLHANSNPLEHVIAMSTNQLALTSDLKGKHWVDMESFITYANHFRLDVLQYFNERVTDYSDITTTDLDKQINVAIIKCGRWDIIEQLIIARMIPNQLFLELCLCKRMKEIERILLNHPHLEYLDSFMSNEYTIRSICQLQDTQLIDILSNHLTMFDKFINTTPITQSFLMNRVDAYLVDYHKHDRTYNQNPNATSTFNSFNHQQDLLQHHTKLTNDQSKLMFDDESIGNNNKFTFF</sequence>
<dbReference type="KEGG" id="dfa:DFA_06063"/>
<evidence type="ECO:0000313" key="1">
    <source>
        <dbReference type="EMBL" id="EGG23925.1"/>
    </source>
</evidence>
<protein>
    <submittedName>
        <fullName evidence="1">Uncharacterized protein</fullName>
    </submittedName>
</protein>
<proteinExistence type="predicted"/>
<reference evidence="2" key="1">
    <citation type="journal article" date="2011" name="Genome Res.">
        <title>Phylogeny-wide analysis of social amoeba genomes highlights ancient origins for complex intercellular communication.</title>
        <authorList>
            <person name="Heidel A.J."/>
            <person name="Lawal H.M."/>
            <person name="Felder M."/>
            <person name="Schilde C."/>
            <person name="Helps N.R."/>
            <person name="Tunggal B."/>
            <person name="Rivero F."/>
            <person name="John U."/>
            <person name="Schleicher M."/>
            <person name="Eichinger L."/>
            <person name="Platzer M."/>
            <person name="Noegel A.A."/>
            <person name="Schaap P."/>
            <person name="Gloeckner G."/>
        </authorList>
    </citation>
    <scope>NUCLEOTIDE SEQUENCE [LARGE SCALE GENOMIC DNA]</scope>
    <source>
        <strain evidence="2">SH3</strain>
    </source>
</reference>
<dbReference type="GeneID" id="14876603"/>
<name>F4PK01_CACFS</name>
<dbReference type="EMBL" id="GL883007">
    <property type="protein sequence ID" value="EGG23925.1"/>
    <property type="molecule type" value="Genomic_DNA"/>
</dbReference>